<evidence type="ECO:0000259" key="7">
    <source>
        <dbReference type="PROSITE" id="PS50048"/>
    </source>
</evidence>
<reference evidence="8 9" key="1">
    <citation type="submission" date="2016-12" db="EMBL/GenBank/DDBJ databases">
        <title>The genomes of Aspergillus section Nigri reveals drivers in fungal speciation.</title>
        <authorList>
            <consortium name="DOE Joint Genome Institute"/>
            <person name="Vesth T.C."/>
            <person name="Nybo J."/>
            <person name="Theobald S."/>
            <person name="Brandl J."/>
            <person name="Frisvad J.C."/>
            <person name="Nielsen K.F."/>
            <person name="Lyhne E.K."/>
            <person name="Kogle M.E."/>
            <person name="Kuo A."/>
            <person name="Riley R."/>
            <person name="Clum A."/>
            <person name="Nolan M."/>
            <person name="Lipzen A."/>
            <person name="Salamov A."/>
            <person name="Henrissat B."/>
            <person name="Wiebenga A."/>
            <person name="De Vries R.P."/>
            <person name="Grigoriev I.V."/>
            <person name="Mortensen U.H."/>
            <person name="Andersen M.R."/>
            <person name="Baker S.E."/>
        </authorList>
    </citation>
    <scope>NUCLEOTIDE SEQUENCE [LARGE SCALE GENOMIC DNA]</scope>
    <source>
        <strain evidence="8 9">CBS 121591</strain>
    </source>
</reference>
<dbReference type="OrthoDB" id="5392779at2759"/>
<dbReference type="SMART" id="SM00066">
    <property type="entry name" value="GAL4"/>
    <property type="match status" value="1"/>
</dbReference>
<dbReference type="Gene3D" id="4.10.240.10">
    <property type="entry name" value="Zn(2)-C6 fungal-type DNA-binding domain"/>
    <property type="match status" value="1"/>
</dbReference>
<dbReference type="Pfam" id="PF00172">
    <property type="entry name" value="Zn_clus"/>
    <property type="match status" value="1"/>
</dbReference>
<dbReference type="PROSITE" id="PS00463">
    <property type="entry name" value="ZN2_CY6_FUNGAL_1"/>
    <property type="match status" value="1"/>
</dbReference>
<evidence type="ECO:0000256" key="3">
    <source>
        <dbReference type="ARBA" id="ARBA00023125"/>
    </source>
</evidence>
<evidence type="ECO:0000313" key="9">
    <source>
        <dbReference type="Proteomes" id="UP000248340"/>
    </source>
</evidence>
<dbReference type="GO" id="GO:0000981">
    <property type="term" value="F:DNA-binding transcription factor activity, RNA polymerase II-specific"/>
    <property type="evidence" value="ECO:0007669"/>
    <property type="project" value="InterPro"/>
</dbReference>
<evidence type="ECO:0000256" key="5">
    <source>
        <dbReference type="ARBA" id="ARBA00023242"/>
    </source>
</evidence>
<dbReference type="PANTHER" id="PTHR47840:SF1">
    <property type="entry name" value="ZN(II)2CYS6 TRANSCRIPTION FACTOR (EUROFUNG)"/>
    <property type="match status" value="1"/>
</dbReference>
<dbReference type="GO" id="GO:0006351">
    <property type="term" value="P:DNA-templated transcription"/>
    <property type="evidence" value="ECO:0007669"/>
    <property type="project" value="InterPro"/>
</dbReference>
<dbReference type="PROSITE" id="PS50048">
    <property type="entry name" value="ZN2_CY6_FUNGAL_2"/>
    <property type="match status" value="1"/>
</dbReference>
<dbReference type="GeneID" id="37143066"/>
<dbReference type="InterPro" id="IPR036864">
    <property type="entry name" value="Zn2-C6_fun-type_DNA-bd_sf"/>
</dbReference>
<dbReference type="EMBL" id="KZ821751">
    <property type="protein sequence ID" value="PYH76759.1"/>
    <property type="molecule type" value="Genomic_DNA"/>
</dbReference>
<organism evidence="8 9">
    <name type="scientific">Aspergillus uvarum CBS 121591</name>
    <dbReference type="NCBI Taxonomy" id="1448315"/>
    <lineage>
        <taxon>Eukaryota</taxon>
        <taxon>Fungi</taxon>
        <taxon>Dikarya</taxon>
        <taxon>Ascomycota</taxon>
        <taxon>Pezizomycotina</taxon>
        <taxon>Eurotiomycetes</taxon>
        <taxon>Eurotiomycetidae</taxon>
        <taxon>Eurotiales</taxon>
        <taxon>Aspergillaceae</taxon>
        <taxon>Aspergillus</taxon>
        <taxon>Aspergillus subgen. Circumdati</taxon>
    </lineage>
</organism>
<feature type="region of interest" description="Disordered" evidence="6">
    <location>
        <begin position="133"/>
        <end position="153"/>
    </location>
</feature>
<dbReference type="InterPro" id="IPR007219">
    <property type="entry name" value="XnlR_reg_dom"/>
</dbReference>
<keyword evidence="4" id="KW-0804">Transcription</keyword>
<dbReference type="SUPFAM" id="SSF57701">
    <property type="entry name" value="Zn2/Cys6 DNA-binding domain"/>
    <property type="match status" value="1"/>
</dbReference>
<gene>
    <name evidence="8" type="ORF">BO82DRAFT_425234</name>
</gene>
<dbReference type="RefSeq" id="XP_025486959.1">
    <property type="nucleotide sequence ID" value="XM_025640324.1"/>
</dbReference>
<evidence type="ECO:0000313" key="8">
    <source>
        <dbReference type="EMBL" id="PYH76759.1"/>
    </source>
</evidence>
<dbReference type="GO" id="GO:0008270">
    <property type="term" value="F:zinc ion binding"/>
    <property type="evidence" value="ECO:0007669"/>
    <property type="project" value="InterPro"/>
</dbReference>
<dbReference type="Proteomes" id="UP000248340">
    <property type="component" value="Unassembled WGS sequence"/>
</dbReference>
<feature type="domain" description="Zn(2)-C6 fungal-type" evidence="7">
    <location>
        <begin position="164"/>
        <end position="197"/>
    </location>
</feature>
<name>A0A319BYV8_9EURO</name>
<dbReference type="SMART" id="SM00906">
    <property type="entry name" value="Fungal_trans"/>
    <property type="match status" value="1"/>
</dbReference>
<keyword evidence="1" id="KW-0479">Metal-binding</keyword>
<dbReference type="CDD" id="cd00067">
    <property type="entry name" value="GAL4"/>
    <property type="match status" value="1"/>
</dbReference>
<sequence>MKDLTFDVRYDNELAHEYYGDGSKLANSLRKIYEAQHLEIPDEFESTLTTPPIHFMSVSAPDDVDMDGLRQVNVPPGLSIEILDFEIYARISPAVQAASLRFLFNSTQRLSLSPPRSKTDPLKPATVTLIDIMSSTPSSSSSPSSSTLYAPNPQRRKIRKGTFSCWECKHRKRRCIFEPASNPSCVYCDSRGLQCMSQAFADPSSNTNYEQVEDRIQHIEALVHHLLRQRKNAPPTIASSRPAAARISRDNPPLLSQHGLDAETASFAVINPKGVWHTPTRSLGSFLLSYMPPPSTTVMILTKGKFFYFPFTLVQSPQVSRPQATIEAAKPDAALELPSSTTPPVDLARKLVQLALGLQQLSLTSSREVQLQLREPPGAAAQRYLTVASRHVTSDNELVCSLEGLDTLMLEARYHINAGTMRSAWLIFRRALSVAQMLGYPQRLPQASQKTQALFFRLVYCDRFLSLILGLPLSLSDNGFAAEQFMAKLPPFDRLERMHVVLAGRIADRNMRMLPRFGSLGQREEVGFDDFQETDDIDYELRKAIRYLPLAWWDPPVLENQVTEEEKMGAIAQIITQMHHHYLLIMLYQPYFVQHLGRSREADSVISVLSAGDHGYKKLAILSASREVLTRCLAFRDEHPMMSYHGLDNKAFVAATALLIIHIDGHNLGRANALEHQRPLDLRTVDNVIDILERLCLRNHLTSPTIGVVRNLRMIEGEAADGAEFYVLQANEVPETAECRLKLEIPYFGSFCILRRPARFIGESPMMAVADPTSTFLVNNMGLDGGISDNALFSTASQTQDHPNYSEMDFFNAWIRDSNAVLPGSYSGQQSDSQLN</sequence>
<evidence type="ECO:0000256" key="6">
    <source>
        <dbReference type="SAM" id="MobiDB-lite"/>
    </source>
</evidence>
<keyword evidence="9" id="KW-1185">Reference proteome</keyword>
<dbReference type="PANTHER" id="PTHR47840">
    <property type="entry name" value="ZN(II)2CYS6 TRANSCRIPTION FACTOR (EUROFUNG)-RELATED"/>
    <property type="match status" value="1"/>
</dbReference>
<accession>A0A319BYV8</accession>
<keyword evidence="2" id="KW-0805">Transcription regulation</keyword>
<dbReference type="GO" id="GO:0009893">
    <property type="term" value="P:positive regulation of metabolic process"/>
    <property type="evidence" value="ECO:0007669"/>
    <property type="project" value="UniProtKB-ARBA"/>
</dbReference>
<dbReference type="AlphaFoldDB" id="A0A319BYV8"/>
<dbReference type="VEuPathDB" id="FungiDB:BO82DRAFT_425234"/>
<keyword evidence="3" id="KW-0238">DNA-binding</keyword>
<dbReference type="STRING" id="1448315.A0A319BYV8"/>
<dbReference type="GO" id="GO:0003677">
    <property type="term" value="F:DNA binding"/>
    <property type="evidence" value="ECO:0007669"/>
    <property type="project" value="UniProtKB-KW"/>
</dbReference>
<feature type="compositionally biased region" description="Low complexity" evidence="6">
    <location>
        <begin position="134"/>
        <end position="147"/>
    </location>
</feature>
<evidence type="ECO:0000256" key="1">
    <source>
        <dbReference type="ARBA" id="ARBA00022723"/>
    </source>
</evidence>
<evidence type="ECO:0000256" key="2">
    <source>
        <dbReference type="ARBA" id="ARBA00023015"/>
    </source>
</evidence>
<dbReference type="InterPro" id="IPR001138">
    <property type="entry name" value="Zn2Cys6_DnaBD"/>
</dbReference>
<dbReference type="CDD" id="cd12148">
    <property type="entry name" value="fungal_TF_MHR"/>
    <property type="match status" value="1"/>
</dbReference>
<evidence type="ECO:0000256" key="4">
    <source>
        <dbReference type="ARBA" id="ARBA00023163"/>
    </source>
</evidence>
<proteinExistence type="predicted"/>
<keyword evidence="5" id="KW-0539">Nucleus</keyword>
<protein>
    <recommendedName>
        <fullName evidence="7">Zn(2)-C6 fungal-type domain-containing protein</fullName>
    </recommendedName>
</protein>